<dbReference type="SUPFAM" id="SSF52833">
    <property type="entry name" value="Thioredoxin-like"/>
    <property type="match status" value="1"/>
</dbReference>
<keyword evidence="2" id="KW-0808">Transferase</keyword>
<dbReference type="InterPro" id="IPR036282">
    <property type="entry name" value="Glutathione-S-Trfase_C_sf"/>
</dbReference>
<dbReference type="SFLD" id="SFLDS00019">
    <property type="entry name" value="Glutathione_Transferase_(cytos"/>
    <property type="match status" value="1"/>
</dbReference>
<dbReference type="Gene3D" id="1.20.1050.10">
    <property type="match status" value="1"/>
</dbReference>
<evidence type="ECO:0000256" key="1">
    <source>
        <dbReference type="ARBA" id="ARBA00012452"/>
    </source>
</evidence>
<evidence type="ECO:0000313" key="5">
    <source>
        <dbReference type="EMBL" id="MDQ7251599.1"/>
    </source>
</evidence>
<dbReference type="InterPro" id="IPR004046">
    <property type="entry name" value="GST_C"/>
</dbReference>
<evidence type="ECO:0000259" key="3">
    <source>
        <dbReference type="PROSITE" id="PS50404"/>
    </source>
</evidence>
<dbReference type="PANTHER" id="PTHR43900">
    <property type="entry name" value="GLUTATHIONE S-TRANSFERASE RHO"/>
    <property type="match status" value="1"/>
</dbReference>
<proteinExistence type="predicted"/>
<dbReference type="InterPro" id="IPR036249">
    <property type="entry name" value="Thioredoxin-like_sf"/>
</dbReference>
<evidence type="ECO:0000313" key="6">
    <source>
        <dbReference type="Proteomes" id="UP001230156"/>
    </source>
</evidence>
<dbReference type="PANTHER" id="PTHR43900:SF3">
    <property type="entry name" value="GLUTATHIONE S-TRANSFERASE RHO"/>
    <property type="match status" value="1"/>
</dbReference>
<dbReference type="SUPFAM" id="SSF47616">
    <property type="entry name" value="GST C-terminal domain-like"/>
    <property type="match status" value="1"/>
</dbReference>
<sequence length="211" mass="23838">MAKPIVYGPRTSVYTRAVLMALLEKKVPHDQVHVEMDDNAHRAPEHLKRHPFGMLPAFEHNGFMIYETVPILTYIDDAFPGTRLMPGDIHRRTRAAQIMSVINSYAYRPLVWGIFVPRTFPRPDRIVDEAAIGEAVKTGEHALKAIEDLMMNPDPFLVGRQISPADLLLECVVHYLDTTPEGQAMLTRLPKIAAWHAAMQLRPSVNETVPQ</sequence>
<accession>A0ABU0YV89</accession>
<dbReference type="RefSeq" id="WP_379962117.1">
    <property type="nucleotide sequence ID" value="NZ_JAUYVI010000014.1"/>
</dbReference>
<dbReference type="SFLD" id="SFLDG00358">
    <property type="entry name" value="Main_(cytGST)"/>
    <property type="match status" value="1"/>
</dbReference>
<feature type="domain" description="GST C-terminal" evidence="4">
    <location>
        <begin position="88"/>
        <end position="211"/>
    </location>
</feature>
<dbReference type="EMBL" id="JAUYVI010000014">
    <property type="protein sequence ID" value="MDQ7251599.1"/>
    <property type="molecule type" value="Genomic_DNA"/>
</dbReference>
<evidence type="ECO:0000259" key="4">
    <source>
        <dbReference type="PROSITE" id="PS50405"/>
    </source>
</evidence>
<dbReference type="Gene3D" id="3.40.30.10">
    <property type="entry name" value="Glutaredoxin"/>
    <property type="match status" value="1"/>
</dbReference>
<name>A0ABU0YV89_9PROT</name>
<protein>
    <recommendedName>
        <fullName evidence="1">glutathione transferase</fullName>
        <ecNumber evidence="1">2.5.1.18</ecNumber>
    </recommendedName>
</protein>
<dbReference type="Pfam" id="PF14497">
    <property type="entry name" value="GST_C_3"/>
    <property type="match status" value="1"/>
</dbReference>
<gene>
    <name evidence="5" type="ORF">Q8A70_28185</name>
</gene>
<dbReference type="EC" id="2.5.1.18" evidence="1"/>
<keyword evidence="6" id="KW-1185">Reference proteome</keyword>
<evidence type="ECO:0000256" key="2">
    <source>
        <dbReference type="ARBA" id="ARBA00022679"/>
    </source>
</evidence>
<organism evidence="5 6">
    <name type="scientific">Dongia sedimenti</name>
    <dbReference type="NCBI Taxonomy" id="3064282"/>
    <lineage>
        <taxon>Bacteria</taxon>
        <taxon>Pseudomonadati</taxon>
        <taxon>Pseudomonadota</taxon>
        <taxon>Alphaproteobacteria</taxon>
        <taxon>Rhodospirillales</taxon>
        <taxon>Dongiaceae</taxon>
        <taxon>Dongia</taxon>
    </lineage>
</organism>
<comment type="caution">
    <text evidence="5">The sequence shown here is derived from an EMBL/GenBank/DDBJ whole genome shotgun (WGS) entry which is preliminary data.</text>
</comment>
<dbReference type="Pfam" id="PF13417">
    <property type="entry name" value="GST_N_3"/>
    <property type="match status" value="1"/>
</dbReference>
<dbReference type="PROSITE" id="PS50405">
    <property type="entry name" value="GST_CTER"/>
    <property type="match status" value="1"/>
</dbReference>
<dbReference type="PROSITE" id="PS50404">
    <property type="entry name" value="GST_NTER"/>
    <property type="match status" value="1"/>
</dbReference>
<dbReference type="CDD" id="cd00299">
    <property type="entry name" value="GST_C_family"/>
    <property type="match status" value="1"/>
</dbReference>
<reference evidence="6" key="1">
    <citation type="submission" date="2023-08" db="EMBL/GenBank/DDBJ databases">
        <title>Rhodospirillaceae gen. nov., a novel taxon isolated from the Yangtze River Yuezi River estuary sludge.</title>
        <authorList>
            <person name="Ruan L."/>
        </authorList>
    </citation>
    <scope>NUCLEOTIDE SEQUENCE [LARGE SCALE GENOMIC DNA]</scope>
    <source>
        <strain evidence="6">R-7</strain>
    </source>
</reference>
<dbReference type="InterPro" id="IPR040079">
    <property type="entry name" value="Glutathione_S-Trfase"/>
</dbReference>
<feature type="domain" description="GST N-terminal" evidence="3">
    <location>
        <begin position="2"/>
        <end position="83"/>
    </location>
</feature>
<dbReference type="InterPro" id="IPR004045">
    <property type="entry name" value="Glutathione_S-Trfase_N"/>
</dbReference>
<dbReference type="InterPro" id="IPR010987">
    <property type="entry name" value="Glutathione-S-Trfase_C-like"/>
</dbReference>
<dbReference type="Proteomes" id="UP001230156">
    <property type="component" value="Unassembled WGS sequence"/>
</dbReference>